<evidence type="ECO:0000256" key="4">
    <source>
        <dbReference type="ARBA" id="ARBA00022475"/>
    </source>
</evidence>
<dbReference type="EMBL" id="QYUO01000001">
    <property type="protein sequence ID" value="RJF98070.1"/>
    <property type="molecule type" value="Genomic_DNA"/>
</dbReference>
<dbReference type="Pfam" id="PF03739">
    <property type="entry name" value="LptF_LptG"/>
    <property type="match status" value="1"/>
</dbReference>
<keyword evidence="3" id="KW-0813">Transport</keyword>
<dbReference type="NCBIfam" id="TIGR04407">
    <property type="entry name" value="LptF_YjgP"/>
    <property type="match status" value="1"/>
</dbReference>
<dbReference type="RefSeq" id="WP_119768016.1">
    <property type="nucleotide sequence ID" value="NZ_QYUO01000001.1"/>
</dbReference>
<protein>
    <recommendedName>
        <fullName evidence="2">Lipopolysaccharide export system permease protein LptF</fullName>
    </recommendedName>
</protein>
<evidence type="ECO:0000256" key="3">
    <source>
        <dbReference type="ARBA" id="ARBA00022448"/>
    </source>
</evidence>
<feature type="transmembrane region" description="Helical" evidence="9">
    <location>
        <begin position="48"/>
        <end position="77"/>
    </location>
</feature>
<organism evidence="10 11">
    <name type="scientific">Noviherbaspirillum saxi</name>
    <dbReference type="NCBI Taxonomy" id="2320863"/>
    <lineage>
        <taxon>Bacteria</taxon>
        <taxon>Pseudomonadati</taxon>
        <taxon>Pseudomonadota</taxon>
        <taxon>Betaproteobacteria</taxon>
        <taxon>Burkholderiales</taxon>
        <taxon>Oxalobacteraceae</taxon>
        <taxon>Noviherbaspirillum</taxon>
    </lineage>
</organism>
<keyword evidence="6 9" id="KW-0812">Transmembrane</keyword>
<dbReference type="InterPro" id="IPR005495">
    <property type="entry name" value="LptG/LptF_permease"/>
</dbReference>
<dbReference type="GO" id="GO:0043190">
    <property type="term" value="C:ATP-binding cassette (ABC) transporter complex"/>
    <property type="evidence" value="ECO:0007669"/>
    <property type="project" value="InterPro"/>
</dbReference>
<sequence length="377" mass="41868">MIFQRALRRELVSTAGAVFTTLFTITITVMLIKILGQAAGGRVASQDVIALIGFAALRYLSVILILTGFISVLVVVTRSYQDSEMVVWFASGMSLTRWVVPVMSFGVPIVILTALLSFVVTPWANRQSAEFRERFEKREDIAKVSPGKFQESSSADRIFFVEGVNGDAAKVRNVFVNTIQDGRTSVVVAKEGTIGIDERGDKFLLMDKGRRYDGVANQSDFRVIEFERYGVLVSRQSKAVVGDMSARSLSTPALLADLNNFNSGEFVWRLSLPIMGLLLMLLAIPLGFANPRGGRSANLLIALLLFIIYSNMVSVFQAAVVQKRLPLDMAWWPLHLLAAVLIAFLFSWRLFVNHPYHPASMWATFKRACSFKKAVAR</sequence>
<dbReference type="OrthoDB" id="9778062at2"/>
<evidence type="ECO:0000313" key="10">
    <source>
        <dbReference type="EMBL" id="RJF98070.1"/>
    </source>
</evidence>
<evidence type="ECO:0000256" key="1">
    <source>
        <dbReference type="ARBA" id="ARBA00004429"/>
    </source>
</evidence>
<keyword evidence="4" id="KW-1003">Cell membrane</keyword>
<evidence type="ECO:0000256" key="2">
    <source>
        <dbReference type="ARBA" id="ARBA00014213"/>
    </source>
</evidence>
<dbReference type="PANTHER" id="PTHR33529">
    <property type="entry name" value="SLR0882 PROTEIN-RELATED"/>
    <property type="match status" value="1"/>
</dbReference>
<name>A0A3A3FRE9_9BURK</name>
<feature type="transmembrane region" description="Helical" evidence="9">
    <location>
        <begin position="12"/>
        <end position="36"/>
    </location>
</feature>
<evidence type="ECO:0000256" key="8">
    <source>
        <dbReference type="ARBA" id="ARBA00023136"/>
    </source>
</evidence>
<feature type="transmembrane region" description="Helical" evidence="9">
    <location>
        <begin position="332"/>
        <end position="352"/>
    </location>
</feature>
<proteinExistence type="predicted"/>
<feature type="transmembrane region" description="Helical" evidence="9">
    <location>
        <begin position="98"/>
        <end position="120"/>
    </location>
</feature>
<dbReference type="GO" id="GO:0015920">
    <property type="term" value="P:lipopolysaccharide transport"/>
    <property type="evidence" value="ECO:0007669"/>
    <property type="project" value="TreeGrafter"/>
</dbReference>
<feature type="transmembrane region" description="Helical" evidence="9">
    <location>
        <begin position="266"/>
        <end position="288"/>
    </location>
</feature>
<dbReference type="InterPro" id="IPR030922">
    <property type="entry name" value="LptF"/>
</dbReference>
<evidence type="ECO:0000256" key="5">
    <source>
        <dbReference type="ARBA" id="ARBA00022519"/>
    </source>
</evidence>
<accession>A0A3A3FRE9</accession>
<keyword evidence="8 9" id="KW-0472">Membrane</keyword>
<comment type="caution">
    <text evidence="10">The sequence shown here is derived from an EMBL/GenBank/DDBJ whole genome shotgun (WGS) entry which is preliminary data.</text>
</comment>
<dbReference type="PANTHER" id="PTHR33529:SF7">
    <property type="entry name" value="LIPOPOLYSACCHARIDE EXPORT SYSTEM PERMEASE PROTEIN LPTF"/>
    <property type="match status" value="1"/>
</dbReference>
<keyword evidence="7 9" id="KW-1133">Transmembrane helix</keyword>
<reference evidence="11" key="1">
    <citation type="submission" date="2018-09" db="EMBL/GenBank/DDBJ databases">
        <authorList>
            <person name="Zhu H."/>
        </authorList>
    </citation>
    <scope>NUCLEOTIDE SEQUENCE [LARGE SCALE GENOMIC DNA]</scope>
    <source>
        <strain evidence="11">K1R23-30</strain>
    </source>
</reference>
<keyword evidence="5" id="KW-0997">Cell inner membrane</keyword>
<feature type="transmembrane region" description="Helical" evidence="9">
    <location>
        <begin position="300"/>
        <end position="320"/>
    </location>
</feature>
<evidence type="ECO:0000313" key="11">
    <source>
        <dbReference type="Proteomes" id="UP000265955"/>
    </source>
</evidence>
<dbReference type="AlphaFoldDB" id="A0A3A3FRE9"/>
<evidence type="ECO:0000256" key="9">
    <source>
        <dbReference type="SAM" id="Phobius"/>
    </source>
</evidence>
<keyword evidence="11" id="KW-1185">Reference proteome</keyword>
<evidence type="ECO:0000256" key="6">
    <source>
        <dbReference type="ARBA" id="ARBA00022692"/>
    </source>
</evidence>
<dbReference type="Proteomes" id="UP000265955">
    <property type="component" value="Unassembled WGS sequence"/>
</dbReference>
<dbReference type="GO" id="GO:0055085">
    <property type="term" value="P:transmembrane transport"/>
    <property type="evidence" value="ECO:0007669"/>
    <property type="project" value="InterPro"/>
</dbReference>
<evidence type="ECO:0000256" key="7">
    <source>
        <dbReference type="ARBA" id="ARBA00022989"/>
    </source>
</evidence>
<comment type="subcellular location">
    <subcellularLocation>
        <location evidence="1">Cell inner membrane</location>
        <topology evidence="1">Multi-pass membrane protein</topology>
    </subcellularLocation>
</comment>
<gene>
    <name evidence="10" type="primary">lptF</name>
    <name evidence="10" type="ORF">D3871_05740</name>
</gene>